<gene>
    <name evidence="2" type="ORF">M404DRAFT_426694</name>
</gene>
<dbReference type="EMBL" id="KN831961">
    <property type="protein sequence ID" value="KIO07030.1"/>
    <property type="molecule type" value="Genomic_DNA"/>
</dbReference>
<keyword evidence="1" id="KW-0812">Transmembrane</keyword>
<feature type="transmembrane region" description="Helical" evidence="1">
    <location>
        <begin position="27"/>
        <end position="49"/>
    </location>
</feature>
<dbReference type="AlphaFoldDB" id="A0A0C3P1U9"/>
<dbReference type="Proteomes" id="UP000054217">
    <property type="component" value="Unassembled WGS sequence"/>
</dbReference>
<evidence type="ECO:0000256" key="1">
    <source>
        <dbReference type="SAM" id="Phobius"/>
    </source>
</evidence>
<protein>
    <submittedName>
        <fullName evidence="2">Uncharacterized protein</fullName>
    </submittedName>
</protein>
<keyword evidence="3" id="KW-1185">Reference proteome</keyword>
<organism evidence="2 3">
    <name type="scientific">Pisolithus tinctorius Marx 270</name>
    <dbReference type="NCBI Taxonomy" id="870435"/>
    <lineage>
        <taxon>Eukaryota</taxon>
        <taxon>Fungi</taxon>
        <taxon>Dikarya</taxon>
        <taxon>Basidiomycota</taxon>
        <taxon>Agaricomycotina</taxon>
        <taxon>Agaricomycetes</taxon>
        <taxon>Agaricomycetidae</taxon>
        <taxon>Boletales</taxon>
        <taxon>Sclerodermatineae</taxon>
        <taxon>Pisolithaceae</taxon>
        <taxon>Pisolithus</taxon>
    </lineage>
</organism>
<keyword evidence="1" id="KW-1133">Transmembrane helix</keyword>
<evidence type="ECO:0000313" key="3">
    <source>
        <dbReference type="Proteomes" id="UP000054217"/>
    </source>
</evidence>
<keyword evidence="1" id="KW-0472">Membrane</keyword>
<name>A0A0C3P1U9_PISTI</name>
<reference evidence="3" key="2">
    <citation type="submission" date="2015-01" db="EMBL/GenBank/DDBJ databases">
        <title>Evolutionary Origins and Diversification of the Mycorrhizal Mutualists.</title>
        <authorList>
            <consortium name="DOE Joint Genome Institute"/>
            <consortium name="Mycorrhizal Genomics Consortium"/>
            <person name="Kohler A."/>
            <person name="Kuo A."/>
            <person name="Nagy L.G."/>
            <person name="Floudas D."/>
            <person name="Copeland A."/>
            <person name="Barry K.W."/>
            <person name="Cichocki N."/>
            <person name="Veneault-Fourrey C."/>
            <person name="LaButti K."/>
            <person name="Lindquist E.A."/>
            <person name="Lipzen A."/>
            <person name="Lundell T."/>
            <person name="Morin E."/>
            <person name="Murat C."/>
            <person name="Riley R."/>
            <person name="Ohm R."/>
            <person name="Sun H."/>
            <person name="Tunlid A."/>
            <person name="Henrissat B."/>
            <person name="Grigoriev I.V."/>
            <person name="Hibbett D.S."/>
            <person name="Martin F."/>
        </authorList>
    </citation>
    <scope>NUCLEOTIDE SEQUENCE [LARGE SCALE GENOMIC DNA]</scope>
    <source>
        <strain evidence="3">Marx 270</strain>
    </source>
</reference>
<dbReference type="InParanoid" id="A0A0C3P1U9"/>
<reference evidence="2 3" key="1">
    <citation type="submission" date="2014-04" db="EMBL/GenBank/DDBJ databases">
        <authorList>
            <consortium name="DOE Joint Genome Institute"/>
            <person name="Kuo A."/>
            <person name="Kohler A."/>
            <person name="Costa M.D."/>
            <person name="Nagy L.G."/>
            <person name="Floudas D."/>
            <person name="Copeland A."/>
            <person name="Barry K.W."/>
            <person name="Cichocki N."/>
            <person name="Veneault-Fourrey C."/>
            <person name="LaButti K."/>
            <person name="Lindquist E.A."/>
            <person name="Lipzen A."/>
            <person name="Lundell T."/>
            <person name="Morin E."/>
            <person name="Murat C."/>
            <person name="Sun H."/>
            <person name="Tunlid A."/>
            <person name="Henrissat B."/>
            <person name="Grigoriev I.V."/>
            <person name="Hibbett D.S."/>
            <person name="Martin F."/>
            <person name="Nordberg H.P."/>
            <person name="Cantor M.N."/>
            <person name="Hua S.X."/>
        </authorList>
    </citation>
    <scope>NUCLEOTIDE SEQUENCE [LARGE SCALE GENOMIC DNA]</scope>
    <source>
        <strain evidence="2 3">Marx 270</strain>
    </source>
</reference>
<sequence length="79" mass="8930">MNAWSVPRPTCSYHLVISFKVGTRARLWYRLPFSFAGRMVLVPVVLASLHASLYDFSEPSNQAVGALLNDIGWWFTGRT</sequence>
<dbReference type="HOGENOM" id="CLU_2606961_0_0_1"/>
<proteinExistence type="predicted"/>
<accession>A0A0C3P1U9</accession>
<evidence type="ECO:0000313" key="2">
    <source>
        <dbReference type="EMBL" id="KIO07030.1"/>
    </source>
</evidence>